<feature type="transmembrane region" description="Helical" evidence="1">
    <location>
        <begin position="55"/>
        <end position="75"/>
    </location>
</feature>
<dbReference type="Proteomes" id="UP000005104">
    <property type="component" value="Chromosome"/>
</dbReference>
<dbReference type="HOGENOM" id="CLU_1233423_0_0_9"/>
<dbReference type="OrthoDB" id="9785285at2"/>
<dbReference type="eggNOG" id="ENOG5030F2M">
    <property type="taxonomic scope" value="Bacteria"/>
</dbReference>
<dbReference type="RefSeq" id="WP_007787223.1">
    <property type="nucleotide sequence ID" value="NZ_CM001441.1"/>
</dbReference>
<dbReference type="EMBL" id="CM001441">
    <property type="protein sequence ID" value="EHQ92024.1"/>
    <property type="molecule type" value="Genomic_DNA"/>
</dbReference>
<feature type="transmembrane region" description="Helical" evidence="1">
    <location>
        <begin position="199"/>
        <end position="220"/>
    </location>
</feature>
<reference evidence="2 3" key="1">
    <citation type="submission" date="2011-11" db="EMBL/GenBank/DDBJ databases">
        <title>The Noncontiguous Finished genome of Desulfosporosinus youngiae DSM 17734.</title>
        <authorList>
            <consortium name="US DOE Joint Genome Institute (JGI-PGF)"/>
            <person name="Lucas S."/>
            <person name="Han J."/>
            <person name="Lapidus A."/>
            <person name="Cheng J.-F."/>
            <person name="Goodwin L."/>
            <person name="Pitluck S."/>
            <person name="Peters L."/>
            <person name="Ovchinnikova G."/>
            <person name="Lu M."/>
            <person name="Land M.L."/>
            <person name="Hauser L."/>
            <person name="Pester M."/>
            <person name="Spring S."/>
            <person name="Ollivier B."/>
            <person name="Rattei T."/>
            <person name="Klenk H.-P."/>
            <person name="Wagner M."/>
            <person name="Loy A."/>
            <person name="Woyke T.J."/>
        </authorList>
    </citation>
    <scope>NUCLEOTIDE SEQUENCE [LARGE SCALE GENOMIC DNA]</scope>
    <source>
        <strain evidence="2 3">DSM 17734</strain>
    </source>
</reference>
<keyword evidence="1" id="KW-1133">Transmembrane helix</keyword>
<dbReference type="SUPFAM" id="SSF81324">
    <property type="entry name" value="Voltage-gated potassium channels"/>
    <property type="match status" value="1"/>
</dbReference>
<name>H5XZQ0_9FIRM</name>
<evidence type="ECO:0000313" key="3">
    <source>
        <dbReference type="Proteomes" id="UP000005104"/>
    </source>
</evidence>
<accession>H5XZQ0</accession>
<proteinExistence type="predicted"/>
<dbReference type="AlphaFoldDB" id="H5XZQ0"/>
<keyword evidence="1" id="KW-0472">Membrane</keyword>
<organism evidence="2 3">
    <name type="scientific">Desulfosporosinus youngiae DSM 17734</name>
    <dbReference type="NCBI Taxonomy" id="768710"/>
    <lineage>
        <taxon>Bacteria</taxon>
        <taxon>Bacillati</taxon>
        <taxon>Bacillota</taxon>
        <taxon>Clostridia</taxon>
        <taxon>Eubacteriales</taxon>
        <taxon>Desulfitobacteriaceae</taxon>
        <taxon>Desulfosporosinus</taxon>
    </lineage>
</organism>
<feature type="transmembrane region" description="Helical" evidence="1">
    <location>
        <begin position="95"/>
        <end position="116"/>
    </location>
</feature>
<feature type="transmembrane region" description="Helical" evidence="1">
    <location>
        <begin position="128"/>
        <end position="155"/>
    </location>
</feature>
<sequence length="224" mass="24216">MDQNKTQLSPYPPYGPYPLNSNSIRGYKPSFSKNQTCAPPYLPILPLKPPLKLGYWELLSPALLGTAGALFLSLFSGEKSGEEEDDSIEPFGGSLFKLALVGYGIGATVAVAFAISDIISNFKPPCKNLVYPIGGAMVSVILLFASEYLVLYRYFPSSFKGYLGENIVIQFISFLYLSVTTLATADLGDILPTNTTPRLLIATEIAFNLFVLAAGIQLLLAQKG</sequence>
<evidence type="ECO:0000256" key="1">
    <source>
        <dbReference type="SAM" id="Phobius"/>
    </source>
</evidence>
<dbReference type="Gene3D" id="1.10.287.70">
    <property type="match status" value="1"/>
</dbReference>
<keyword evidence="1" id="KW-0812">Transmembrane</keyword>
<evidence type="ECO:0000313" key="2">
    <source>
        <dbReference type="EMBL" id="EHQ92024.1"/>
    </source>
</evidence>
<feature type="transmembrane region" description="Helical" evidence="1">
    <location>
        <begin position="167"/>
        <end position="187"/>
    </location>
</feature>
<keyword evidence="3" id="KW-1185">Reference proteome</keyword>
<gene>
    <name evidence="2" type="ORF">DesyoDRAFT_5090</name>
</gene>
<protein>
    <submittedName>
        <fullName evidence="2">Uncharacterized protein</fullName>
    </submittedName>
</protein>
<dbReference type="STRING" id="768710.DesyoDRAFT_5090"/>